<keyword evidence="2" id="KW-1185">Reference proteome</keyword>
<organism evidence="1 2">
    <name type="scientific">Liparis tanakae</name>
    <name type="common">Tanaka's snailfish</name>
    <dbReference type="NCBI Taxonomy" id="230148"/>
    <lineage>
        <taxon>Eukaryota</taxon>
        <taxon>Metazoa</taxon>
        <taxon>Chordata</taxon>
        <taxon>Craniata</taxon>
        <taxon>Vertebrata</taxon>
        <taxon>Euteleostomi</taxon>
        <taxon>Actinopterygii</taxon>
        <taxon>Neopterygii</taxon>
        <taxon>Teleostei</taxon>
        <taxon>Neoteleostei</taxon>
        <taxon>Acanthomorphata</taxon>
        <taxon>Eupercaria</taxon>
        <taxon>Perciformes</taxon>
        <taxon>Cottioidei</taxon>
        <taxon>Cottales</taxon>
        <taxon>Liparidae</taxon>
        <taxon>Liparis</taxon>
    </lineage>
</organism>
<accession>A0A4Z2FMQ5</accession>
<dbReference type="Proteomes" id="UP000314294">
    <property type="component" value="Unassembled WGS sequence"/>
</dbReference>
<evidence type="ECO:0000313" key="1">
    <source>
        <dbReference type="EMBL" id="TNN42130.1"/>
    </source>
</evidence>
<reference evidence="1 2" key="1">
    <citation type="submission" date="2019-03" db="EMBL/GenBank/DDBJ databases">
        <title>First draft genome of Liparis tanakae, snailfish: a comprehensive survey of snailfish specific genes.</title>
        <authorList>
            <person name="Kim W."/>
            <person name="Song I."/>
            <person name="Jeong J.-H."/>
            <person name="Kim D."/>
            <person name="Kim S."/>
            <person name="Ryu S."/>
            <person name="Song J.Y."/>
            <person name="Lee S.K."/>
        </authorList>
    </citation>
    <scope>NUCLEOTIDE SEQUENCE [LARGE SCALE GENOMIC DNA]</scope>
    <source>
        <tissue evidence="1">Muscle</tissue>
    </source>
</reference>
<evidence type="ECO:0000313" key="2">
    <source>
        <dbReference type="Proteomes" id="UP000314294"/>
    </source>
</evidence>
<sequence length="91" mass="10240">MEDDTTPTFRRDLRFHGAAELLFEVLPALLAALKNWFPLNRTDQPPQRSGHVPSMAATPMAAHELRSKLTNLVFRTLRPSSSGAMTPRRVQ</sequence>
<dbReference type="AlphaFoldDB" id="A0A4Z2FMQ5"/>
<comment type="caution">
    <text evidence="1">The sequence shown here is derived from an EMBL/GenBank/DDBJ whole genome shotgun (WGS) entry which is preliminary data.</text>
</comment>
<name>A0A4Z2FMQ5_9TELE</name>
<gene>
    <name evidence="1" type="ORF">EYF80_047709</name>
</gene>
<proteinExistence type="predicted"/>
<dbReference type="EMBL" id="SRLO01001058">
    <property type="protein sequence ID" value="TNN42130.1"/>
    <property type="molecule type" value="Genomic_DNA"/>
</dbReference>
<protein>
    <submittedName>
        <fullName evidence="1">Uncharacterized protein</fullName>
    </submittedName>
</protein>